<feature type="transmembrane region" description="Helical" evidence="7">
    <location>
        <begin position="315"/>
        <end position="342"/>
    </location>
</feature>
<sequence length="822" mass="90531">MRTYLSLAYKEVKKQKLTTFLIIVAIMMSTAMTTVIGKSIGVMKNLMVEQAHSLNGDRHVTFHELDEQQIEHLKSKEGLSQIGVIKTLGTMNIKDSGISMVVRENDKASIKNYPNVSRVKLGRIPKAAREIALDENTLKLMGISPDIGDKILLDLSVSSLKGSEPPFNFSSEYTLSGILESDYLGYANGIVTAIAGPGTVNDLLPDKYNFASVDFKVSDFRDFQNKINSMASDLNLKEHQIQYNWIYLNTLGIDYKGKDLEDNGAAGIADIAVFMGILVLLAAGLVVYNILKISVVKKIKEYGILRAIGAEPNQLYKIIIVQIFLLCAIAIPMGVVVGVLSANTITAAATSMINPEVFLANSSEQLSELIHENAKGYSTPLLLGTGVSLVFSFLAALPSAIYAAKVSPKIAMAGVSQTIKRKNSKSKEIINIARHLAWLNLKRNRGRTIITILSLFMSITVFVALKSFSSNLDISNAVKDFKMGDFSISNETVGIKKEALKELYQYNNVERVSFVKYSMYTQKQIEQGELTTDISFGNPSETFKIIGIDQQYLKELYPDITARQLADFKSGKLCIIKNPMAISSELKSTSLKQGDRLKINDRELTVQAITGKAVSIQGTGWVNGIDVIVYDNVYDELTGKNSLNQINTYIKDYSKLEEVQSIVERISKDNPGSRWLSYSETDRQMQESFAQTRVLAWGFILFVTLIGVLNIINTTYTNIHTRINEIGMQRAIGMDNKSLYKVFLWEGAYYGILAAISGSIAGYIISIFMSSAATGQIEFSNLPIIPILSGSVLSVAVCLIATVIPLGKIKSMSIVESIDIIS</sequence>
<comment type="subcellular location">
    <subcellularLocation>
        <location evidence="1">Cell membrane</location>
        <topology evidence="1">Multi-pass membrane protein</topology>
    </subcellularLocation>
</comment>
<dbReference type="GO" id="GO:0005886">
    <property type="term" value="C:plasma membrane"/>
    <property type="evidence" value="ECO:0007669"/>
    <property type="project" value="UniProtKB-SubCell"/>
</dbReference>
<evidence type="ECO:0000256" key="7">
    <source>
        <dbReference type="SAM" id="Phobius"/>
    </source>
</evidence>
<dbReference type="InterPro" id="IPR050250">
    <property type="entry name" value="Macrolide_Exporter_MacB"/>
</dbReference>
<dbReference type="GO" id="GO:0022857">
    <property type="term" value="F:transmembrane transporter activity"/>
    <property type="evidence" value="ECO:0007669"/>
    <property type="project" value="TreeGrafter"/>
</dbReference>
<keyword evidence="4 7" id="KW-1133">Transmembrane helix</keyword>
<evidence type="ECO:0000313" key="10">
    <source>
        <dbReference type="Proteomes" id="UP000465601"/>
    </source>
</evidence>
<reference evidence="9 10" key="1">
    <citation type="submission" date="2019-10" db="EMBL/GenBank/DDBJ databases">
        <title>Alkaliphilus serpentinus sp. nov. and Alkaliphilus pronyensis sp. nov., two novel anaerobic alkaliphilic species isolated from the serpentinized-hosted hydrothermal field of the Prony Bay (New Caledonia).</title>
        <authorList>
            <person name="Postec A."/>
        </authorList>
    </citation>
    <scope>NUCLEOTIDE SEQUENCE [LARGE SCALE GENOMIC DNA]</scope>
    <source>
        <strain evidence="9 10">LacT</strain>
    </source>
</reference>
<dbReference type="AlphaFoldDB" id="A0A833M7E2"/>
<feature type="domain" description="ABC3 transporter permease C-terminal" evidence="8">
    <location>
        <begin position="274"/>
        <end position="407"/>
    </location>
</feature>
<organism evidence="9 10">
    <name type="scientific">Alkaliphilus serpentinus</name>
    <dbReference type="NCBI Taxonomy" id="1482731"/>
    <lineage>
        <taxon>Bacteria</taxon>
        <taxon>Bacillati</taxon>
        <taxon>Bacillota</taxon>
        <taxon>Clostridia</taxon>
        <taxon>Peptostreptococcales</taxon>
        <taxon>Natronincolaceae</taxon>
        <taxon>Alkaliphilus</taxon>
    </lineage>
</organism>
<dbReference type="EMBL" id="WBZB01000042">
    <property type="protein sequence ID" value="KAB3527450.1"/>
    <property type="molecule type" value="Genomic_DNA"/>
</dbReference>
<evidence type="ECO:0000256" key="1">
    <source>
        <dbReference type="ARBA" id="ARBA00004651"/>
    </source>
</evidence>
<feature type="transmembrane region" description="Helical" evidence="7">
    <location>
        <begin position="448"/>
        <end position="465"/>
    </location>
</feature>
<evidence type="ECO:0000256" key="4">
    <source>
        <dbReference type="ARBA" id="ARBA00022989"/>
    </source>
</evidence>
<feature type="transmembrane region" description="Helical" evidence="7">
    <location>
        <begin position="271"/>
        <end position="291"/>
    </location>
</feature>
<evidence type="ECO:0000313" key="9">
    <source>
        <dbReference type="EMBL" id="KAB3527450.1"/>
    </source>
</evidence>
<dbReference type="Pfam" id="PF02687">
    <property type="entry name" value="FtsX"/>
    <property type="match status" value="2"/>
</dbReference>
<dbReference type="PANTHER" id="PTHR30572">
    <property type="entry name" value="MEMBRANE COMPONENT OF TRANSPORTER-RELATED"/>
    <property type="match status" value="1"/>
</dbReference>
<feature type="transmembrane region" description="Helical" evidence="7">
    <location>
        <begin position="784"/>
        <end position="804"/>
    </location>
</feature>
<name>A0A833M7E2_9FIRM</name>
<evidence type="ECO:0000256" key="5">
    <source>
        <dbReference type="ARBA" id="ARBA00023136"/>
    </source>
</evidence>
<keyword evidence="3 7" id="KW-0812">Transmembrane</keyword>
<feature type="domain" description="ABC3 transporter permease C-terminal" evidence="8">
    <location>
        <begin position="698"/>
        <end position="813"/>
    </location>
</feature>
<comment type="similarity">
    <text evidence="6">Belongs to the ABC-4 integral membrane protein family.</text>
</comment>
<dbReference type="OrthoDB" id="9793166at2"/>
<proteinExistence type="inferred from homology"/>
<feature type="transmembrane region" description="Helical" evidence="7">
    <location>
        <begin position="747"/>
        <end position="772"/>
    </location>
</feature>
<protein>
    <submittedName>
        <fullName evidence="9">FtsX-like permease family protein</fullName>
    </submittedName>
</protein>
<comment type="caution">
    <text evidence="9">The sequence shown here is derived from an EMBL/GenBank/DDBJ whole genome shotgun (WGS) entry which is preliminary data.</text>
</comment>
<keyword evidence="10" id="KW-1185">Reference proteome</keyword>
<dbReference type="Proteomes" id="UP000465601">
    <property type="component" value="Unassembled WGS sequence"/>
</dbReference>
<accession>A0A833M7E2</accession>
<keyword evidence="2" id="KW-1003">Cell membrane</keyword>
<feature type="transmembrane region" description="Helical" evidence="7">
    <location>
        <begin position="694"/>
        <end position="712"/>
    </location>
</feature>
<keyword evidence="5 7" id="KW-0472">Membrane</keyword>
<evidence type="ECO:0000259" key="8">
    <source>
        <dbReference type="Pfam" id="PF02687"/>
    </source>
</evidence>
<evidence type="ECO:0000256" key="3">
    <source>
        <dbReference type="ARBA" id="ARBA00022692"/>
    </source>
</evidence>
<feature type="transmembrane region" description="Helical" evidence="7">
    <location>
        <begin position="20"/>
        <end position="37"/>
    </location>
</feature>
<gene>
    <name evidence="9" type="ORF">F8153_12140</name>
</gene>
<evidence type="ECO:0000256" key="2">
    <source>
        <dbReference type="ARBA" id="ARBA00022475"/>
    </source>
</evidence>
<feature type="transmembrane region" description="Helical" evidence="7">
    <location>
        <begin position="381"/>
        <end position="404"/>
    </location>
</feature>
<dbReference type="RefSeq" id="WP_151866622.1">
    <property type="nucleotide sequence ID" value="NZ_WBZB01000042.1"/>
</dbReference>
<dbReference type="PANTHER" id="PTHR30572:SF4">
    <property type="entry name" value="ABC TRANSPORTER PERMEASE YTRF"/>
    <property type="match status" value="1"/>
</dbReference>
<evidence type="ECO:0000256" key="6">
    <source>
        <dbReference type="ARBA" id="ARBA00038076"/>
    </source>
</evidence>
<dbReference type="InterPro" id="IPR003838">
    <property type="entry name" value="ABC3_permease_C"/>
</dbReference>